<dbReference type="Proteomes" id="UP000829447">
    <property type="component" value="Linkage Group LG26"/>
</dbReference>
<name>A0ACC5XTK5_PANGG</name>
<gene>
    <name evidence="1" type="ORF">PGIGA_G00162900</name>
</gene>
<sequence>MRLHILGIVPVFTVLSALRRLTHAVPAPFDVSVKCDSYGVVVEWMAAGLSEQAEFLLELKPDFGKNISVSTKYPRYNISDLLLDTAYNQYFVKVKARDGEHESEFAESQIFSFNFLKEVNITCGLEFPTVNLFPRDGKLFVEFINPLHLYRDTPALRYLQNTETLEYTVTTLQSDKARAKKIHPRPCFSYTPQCLEFVGCPSGRSFKAVTSNIWPMGHDQPDGGWDPTHQMN</sequence>
<keyword evidence="2" id="KW-1185">Reference proteome</keyword>
<organism evidence="1 2">
    <name type="scientific">Pangasianodon gigas</name>
    <name type="common">Mekong giant catfish</name>
    <name type="synonym">Pangasius gigas</name>
    <dbReference type="NCBI Taxonomy" id="30993"/>
    <lineage>
        <taxon>Eukaryota</taxon>
        <taxon>Metazoa</taxon>
        <taxon>Chordata</taxon>
        <taxon>Craniata</taxon>
        <taxon>Vertebrata</taxon>
        <taxon>Euteleostomi</taxon>
        <taxon>Actinopterygii</taxon>
        <taxon>Neopterygii</taxon>
        <taxon>Teleostei</taxon>
        <taxon>Ostariophysi</taxon>
        <taxon>Siluriformes</taxon>
        <taxon>Pangasiidae</taxon>
        <taxon>Pangasianodon</taxon>
    </lineage>
</organism>
<evidence type="ECO:0000313" key="1">
    <source>
        <dbReference type="EMBL" id="MCI4393915.1"/>
    </source>
</evidence>
<reference evidence="1 2" key="1">
    <citation type="journal article" date="2022" name="bioRxiv">
        <title>An ancient truncated duplication of the anti-Mullerian hormone receptor type 2 gene is a potential conserved master sex determinant in the Pangasiidae catfish family.</title>
        <authorList>
            <person name="Wen M."/>
            <person name="Pan Q."/>
            <person name="Jouanno E."/>
            <person name="Montfort J."/>
            <person name="Zahm M."/>
            <person name="Cabau C."/>
            <person name="Klopp C."/>
            <person name="Iampietro C."/>
            <person name="Roques C."/>
            <person name="Bouchez O."/>
            <person name="Castinel A."/>
            <person name="Donnadieu C."/>
            <person name="Parrinello H."/>
            <person name="Poncet C."/>
            <person name="Belmonte E."/>
            <person name="Gautier V."/>
            <person name="Avarre J.-C."/>
            <person name="Dugue R."/>
            <person name="Gustiano R."/>
            <person name="Ha T.T.T."/>
            <person name="Campet M."/>
            <person name="Sriphairoj K."/>
            <person name="Ribolli J."/>
            <person name="de Almeida F.L."/>
            <person name="Desvignes T."/>
            <person name="Postlethwait J.H."/>
            <person name="Bucao C.F."/>
            <person name="Robinson-Rechavi M."/>
            <person name="Bobe J."/>
            <person name="Herpin A."/>
            <person name="Guiguen Y."/>
        </authorList>
    </citation>
    <scope>NUCLEOTIDE SEQUENCE [LARGE SCALE GENOMIC DNA]</scope>
    <source>
        <strain evidence="1">YG-Dec2019</strain>
    </source>
</reference>
<protein>
    <submittedName>
        <fullName evidence="1">Uncharacterized protein</fullName>
    </submittedName>
</protein>
<evidence type="ECO:0000313" key="2">
    <source>
        <dbReference type="Proteomes" id="UP000829447"/>
    </source>
</evidence>
<proteinExistence type="predicted"/>
<dbReference type="EMBL" id="CM040479">
    <property type="protein sequence ID" value="MCI4393915.1"/>
    <property type="molecule type" value="Genomic_DNA"/>
</dbReference>
<accession>A0ACC5XTK5</accession>
<comment type="caution">
    <text evidence="1">The sequence shown here is derived from an EMBL/GenBank/DDBJ whole genome shotgun (WGS) entry which is preliminary data.</text>
</comment>